<proteinExistence type="predicted"/>
<gene>
    <name evidence="1" type="ORF">PSON_ATCC_30995.1.T0870005</name>
</gene>
<reference evidence="1" key="1">
    <citation type="submission" date="2021-01" db="EMBL/GenBank/DDBJ databases">
        <authorList>
            <consortium name="Genoscope - CEA"/>
            <person name="William W."/>
        </authorList>
    </citation>
    <scope>NUCLEOTIDE SEQUENCE</scope>
</reference>
<dbReference type="Pfam" id="PF00400">
    <property type="entry name" value="WD40"/>
    <property type="match status" value="1"/>
</dbReference>
<comment type="caution">
    <text evidence="1">The sequence shown here is derived from an EMBL/GenBank/DDBJ whole genome shotgun (WGS) entry which is preliminary data.</text>
</comment>
<accession>A0A8S1PTE6</accession>
<dbReference type="GO" id="GO:0097361">
    <property type="term" value="C:cytosolic [4Fe-4S] assembly targeting complex"/>
    <property type="evidence" value="ECO:0007669"/>
    <property type="project" value="TreeGrafter"/>
</dbReference>
<dbReference type="OrthoDB" id="338631at2759"/>
<dbReference type="PANTHER" id="PTHR19920">
    <property type="entry name" value="WD40 PROTEIN CIAO1"/>
    <property type="match status" value="1"/>
</dbReference>
<dbReference type="InterPro" id="IPR001680">
    <property type="entry name" value="WD40_rpt"/>
</dbReference>
<dbReference type="EMBL" id="CAJJDN010000087">
    <property type="protein sequence ID" value="CAD8106485.1"/>
    <property type="molecule type" value="Genomic_DNA"/>
</dbReference>
<dbReference type="GO" id="GO:0016226">
    <property type="term" value="P:iron-sulfur cluster assembly"/>
    <property type="evidence" value="ECO:0007669"/>
    <property type="project" value="TreeGrafter"/>
</dbReference>
<sequence length="259" mass="30405">MMQDDVTTLNFMKKSNHFIVMINQLQYGQLIKAINGFANKNQMNIMVIYGSCDKTIKFWTKQNQWLQKQTITNHTDIVYGLSLNQKQNILISCGLDAQILIIEQSQKDSKWIVIQTIQVEKSGQRICFINDDVFSFQPQKKCICSCQSGSDDCYFFPQEHIKSKFLLVNKNYKYVNLIRKNENGEFKTEQSIEFGNQSLYGCMSDDGQYLITWDYSSKEIQIRKYNEIQNNIKILIQQCKMMDSFFSAHNNNLQDMLQY</sequence>
<evidence type="ECO:0000313" key="1">
    <source>
        <dbReference type="EMBL" id="CAD8106485.1"/>
    </source>
</evidence>
<name>A0A8S1PTE6_9CILI</name>
<organism evidence="1 2">
    <name type="scientific">Paramecium sonneborni</name>
    <dbReference type="NCBI Taxonomy" id="65129"/>
    <lineage>
        <taxon>Eukaryota</taxon>
        <taxon>Sar</taxon>
        <taxon>Alveolata</taxon>
        <taxon>Ciliophora</taxon>
        <taxon>Intramacronucleata</taxon>
        <taxon>Oligohymenophorea</taxon>
        <taxon>Peniculida</taxon>
        <taxon>Parameciidae</taxon>
        <taxon>Paramecium</taxon>
    </lineage>
</organism>
<protein>
    <submittedName>
        <fullName evidence="1">Uncharacterized protein</fullName>
    </submittedName>
</protein>
<dbReference type="AlphaFoldDB" id="A0A8S1PTE6"/>
<dbReference type="Proteomes" id="UP000692954">
    <property type="component" value="Unassembled WGS sequence"/>
</dbReference>
<evidence type="ECO:0000313" key="2">
    <source>
        <dbReference type="Proteomes" id="UP000692954"/>
    </source>
</evidence>
<dbReference type="PANTHER" id="PTHR19920:SF0">
    <property type="entry name" value="CYTOSOLIC IRON-SULFUR PROTEIN ASSEMBLY PROTEIN CIAO1-RELATED"/>
    <property type="match status" value="1"/>
</dbReference>
<keyword evidence="2" id="KW-1185">Reference proteome</keyword>